<feature type="non-terminal residue" evidence="3">
    <location>
        <position position="1"/>
    </location>
</feature>
<feature type="compositionally biased region" description="Basic residues" evidence="1">
    <location>
        <begin position="452"/>
        <end position="465"/>
    </location>
</feature>
<dbReference type="Proteomes" id="UP000324897">
    <property type="component" value="Chromosome 3"/>
</dbReference>
<sequence length="465" mass="51936">MAQDGAMPVDASFLRSLLVPPPIDPDDQAQQFPDSILLDPFGFISPHKNDTTAEGKTRDGHHSIFVTFWPAKPPRISYFTVHCPGLPNHAFGDYPKIVTSEANLVLLRVPICRRGVHQHPHNSHYFVYKVGKNGPSLHLIPSDSDPDPRFTDSETVLLPRPSSNMYFIAKLGDRVPNGEHEQFNIHLFDSKKNTWDTKFMYASKDFNYVNSSKVITIGGPCGSVGWVDLWHGILICDVLQDSRYLRYIPLPSPSVSKVFNGPPTYVRDIVVVQRMHTFDRVDPESGYCVSDGWEAATSVLDPNKVHQNWKDDCTINISEITVTDPTHVQMLPNLLDGEDDTWPIQEGVNDAGIILKRLCAGCPSLSLQHNDVVYITNKFEFLDNKAWVIAVDMRHNALNDVAYYDVSGRHMSYGSAFLESGISKHLTVWSAARNRDGHNAAETRKNGMASTGKKKVVGSIGKKKT</sequence>
<gene>
    <name evidence="3" type="ORF">EJB05_43875</name>
</gene>
<keyword evidence="4" id="KW-1185">Reference proteome</keyword>
<feature type="region of interest" description="Disordered" evidence="1">
    <location>
        <begin position="440"/>
        <end position="465"/>
    </location>
</feature>
<accession>A0A5J9TI27</accession>
<evidence type="ECO:0000259" key="2">
    <source>
        <dbReference type="Pfam" id="PF07762"/>
    </source>
</evidence>
<dbReference type="PANTHER" id="PTHR33074:SF108">
    <property type="entry name" value="OS02G0492500 PROTEIN"/>
    <property type="match status" value="1"/>
</dbReference>
<evidence type="ECO:0000313" key="3">
    <source>
        <dbReference type="EMBL" id="TVU10351.1"/>
    </source>
</evidence>
<name>A0A5J9TI27_9POAL</name>
<dbReference type="EMBL" id="RWGY01000039">
    <property type="protein sequence ID" value="TVU10351.1"/>
    <property type="molecule type" value="Genomic_DNA"/>
</dbReference>
<protein>
    <recommendedName>
        <fullName evidence="2">DUF1618 domain-containing protein</fullName>
    </recommendedName>
</protein>
<reference evidence="3 4" key="1">
    <citation type="journal article" date="2019" name="Sci. Rep.">
        <title>A high-quality genome of Eragrostis curvula grass provides insights into Poaceae evolution and supports new strategies to enhance forage quality.</title>
        <authorList>
            <person name="Carballo J."/>
            <person name="Santos B.A.C.M."/>
            <person name="Zappacosta D."/>
            <person name="Garbus I."/>
            <person name="Selva J.P."/>
            <person name="Gallo C.A."/>
            <person name="Diaz A."/>
            <person name="Albertini E."/>
            <person name="Caccamo M."/>
            <person name="Echenique V."/>
        </authorList>
    </citation>
    <scope>NUCLEOTIDE SEQUENCE [LARGE SCALE GENOMIC DNA]</scope>
    <source>
        <strain evidence="4">cv. Victoria</strain>
        <tissue evidence="3">Leaf</tissue>
    </source>
</reference>
<dbReference type="OrthoDB" id="672016at2759"/>
<dbReference type="PANTHER" id="PTHR33074">
    <property type="entry name" value="EXPRESSED PROTEIN-RELATED"/>
    <property type="match status" value="1"/>
</dbReference>
<feature type="domain" description="DUF1618" evidence="2">
    <location>
        <begin position="226"/>
        <end position="374"/>
    </location>
</feature>
<comment type="caution">
    <text evidence="3">The sequence shown here is derived from an EMBL/GenBank/DDBJ whole genome shotgun (WGS) entry which is preliminary data.</text>
</comment>
<dbReference type="InterPro" id="IPR011676">
    <property type="entry name" value="DUF1618"/>
</dbReference>
<evidence type="ECO:0000313" key="4">
    <source>
        <dbReference type="Proteomes" id="UP000324897"/>
    </source>
</evidence>
<dbReference type="Pfam" id="PF07762">
    <property type="entry name" value="DUF1618"/>
    <property type="match status" value="1"/>
</dbReference>
<dbReference type="AlphaFoldDB" id="A0A5J9TI27"/>
<evidence type="ECO:0000256" key="1">
    <source>
        <dbReference type="SAM" id="MobiDB-lite"/>
    </source>
</evidence>
<dbReference type="Gramene" id="TVU10351">
    <property type="protein sequence ID" value="TVU10351"/>
    <property type="gene ID" value="EJB05_43875"/>
</dbReference>
<proteinExistence type="predicted"/>
<organism evidence="3 4">
    <name type="scientific">Eragrostis curvula</name>
    <name type="common">weeping love grass</name>
    <dbReference type="NCBI Taxonomy" id="38414"/>
    <lineage>
        <taxon>Eukaryota</taxon>
        <taxon>Viridiplantae</taxon>
        <taxon>Streptophyta</taxon>
        <taxon>Embryophyta</taxon>
        <taxon>Tracheophyta</taxon>
        <taxon>Spermatophyta</taxon>
        <taxon>Magnoliopsida</taxon>
        <taxon>Liliopsida</taxon>
        <taxon>Poales</taxon>
        <taxon>Poaceae</taxon>
        <taxon>PACMAD clade</taxon>
        <taxon>Chloridoideae</taxon>
        <taxon>Eragrostideae</taxon>
        <taxon>Eragrostidinae</taxon>
        <taxon>Eragrostis</taxon>
    </lineage>
</organism>